<dbReference type="EMBL" id="SWFS01000514">
    <property type="protein sequence ID" value="KAA8899915.1"/>
    <property type="molecule type" value="Genomic_DNA"/>
</dbReference>
<feature type="transmembrane region" description="Helical" evidence="8">
    <location>
        <begin position="444"/>
        <end position="466"/>
    </location>
</feature>
<evidence type="ECO:0000256" key="5">
    <source>
        <dbReference type="ARBA" id="ARBA00022989"/>
    </source>
</evidence>
<dbReference type="GO" id="GO:0016020">
    <property type="term" value="C:membrane"/>
    <property type="evidence" value="ECO:0007669"/>
    <property type="project" value="UniProtKB-SubCell"/>
</dbReference>
<keyword evidence="10" id="KW-1185">Reference proteome</keyword>
<evidence type="ECO:0000256" key="2">
    <source>
        <dbReference type="ARBA" id="ARBA00008335"/>
    </source>
</evidence>
<dbReference type="Pfam" id="PF07690">
    <property type="entry name" value="MFS_1"/>
    <property type="match status" value="1"/>
</dbReference>
<feature type="compositionally biased region" description="Polar residues" evidence="7">
    <location>
        <begin position="36"/>
        <end position="45"/>
    </location>
</feature>
<dbReference type="VEuPathDB" id="FungiDB:TRICI_006285"/>
<dbReference type="Gene3D" id="1.20.1250.20">
    <property type="entry name" value="MFS general substrate transporter like domains"/>
    <property type="match status" value="1"/>
</dbReference>
<dbReference type="InterPro" id="IPR011701">
    <property type="entry name" value="MFS"/>
</dbReference>
<evidence type="ECO:0000256" key="7">
    <source>
        <dbReference type="SAM" id="MobiDB-lite"/>
    </source>
</evidence>
<protein>
    <recommendedName>
        <fullName evidence="11">Major facilitator superfamily (MFS) profile domain-containing protein</fullName>
    </recommendedName>
</protein>
<dbReference type="FunFam" id="1.20.1250.20:FF:000171">
    <property type="entry name" value="MFS general substrate transporter"/>
    <property type="match status" value="1"/>
</dbReference>
<keyword evidence="4 8" id="KW-0812">Transmembrane</keyword>
<dbReference type="SUPFAM" id="SSF103473">
    <property type="entry name" value="MFS general substrate transporter"/>
    <property type="match status" value="1"/>
</dbReference>
<dbReference type="OrthoDB" id="3936150at2759"/>
<feature type="transmembrane region" description="Helical" evidence="8">
    <location>
        <begin position="393"/>
        <end position="412"/>
    </location>
</feature>
<gene>
    <name evidence="9" type="ORF">TRICI_006285</name>
</gene>
<feature type="compositionally biased region" description="Basic and acidic residues" evidence="7">
    <location>
        <begin position="1"/>
        <end position="35"/>
    </location>
</feature>
<comment type="similarity">
    <text evidence="2">Belongs to the major facilitator superfamily.</text>
</comment>
<feature type="transmembrane region" description="Helical" evidence="8">
    <location>
        <begin position="245"/>
        <end position="264"/>
    </location>
</feature>
<evidence type="ECO:0000313" key="10">
    <source>
        <dbReference type="Proteomes" id="UP000761534"/>
    </source>
</evidence>
<keyword evidence="6 8" id="KW-0472">Membrane</keyword>
<dbReference type="PANTHER" id="PTHR23511:SF4">
    <property type="entry name" value="MAJOR FACILITATOR SUPERFAMILY (MFS) PROFILE DOMAIN-CONTAINING PROTEIN"/>
    <property type="match status" value="1"/>
</dbReference>
<dbReference type="CDD" id="cd17316">
    <property type="entry name" value="MFS_SV2_like"/>
    <property type="match status" value="1"/>
</dbReference>
<organism evidence="9 10">
    <name type="scientific">Trichomonascus ciferrii</name>
    <dbReference type="NCBI Taxonomy" id="44093"/>
    <lineage>
        <taxon>Eukaryota</taxon>
        <taxon>Fungi</taxon>
        <taxon>Dikarya</taxon>
        <taxon>Ascomycota</taxon>
        <taxon>Saccharomycotina</taxon>
        <taxon>Dipodascomycetes</taxon>
        <taxon>Dipodascales</taxon>
        <taxon>Trichomonascaceae</taxon>
        <taxon>Trichomonascus</taxon>
        <taxon>Trichomonascus ciferrii complex</taxon>
    </lineage>
</organism>
<dbReference type="AlphaFoldDB" id="A0A642UJ60"/>
<feature type="transmembrane region" description="Helical" evidence="8">
    <location>
        <begin position="114"/>
        <end position="134"/>
    </location>
</feature>
<feature type="transmembrane region" description="Helical" evidence="8">
    <location>
        <begin position="143"/>
        <end position="159"/>
    </location>
</feature>
<name>A0A642UJ60_9ASCO</name>
<feature type="region of interest" description="Disordered" evidence="7">
    <location>
        <begin position="1"/>
        <end position="45"/>
    </location>
</feature>
<feature type="transmembrane region" description="Helical" evidence="8">
    <location>
        <begin position="354"/>
        <end position="373"/>
    </location>
</feature>
<dbReference type="InterPro" id="IPR036259">
    <property type="entry name" value="MFS_trans_sf"/>
</dbReference>
<feature type="transmembrane region" description="Helical" evidence="8">
    <location>
        <begin position="165"/>
        <end position="185"/>
    </location>
</feature>
<evidence type="ECO:0000256" key="8">
    <source>
        <dbReference type="SAM" id="Phobius"/>
    </source>
</evidence>
<evidence type="ECO:0000256" key="6">
    <source>
        <dbReference type="ARBA" id="ARBA00023136"/>
    </source>
</evidence>
<evidence type="ECO:0000256" key="3">
    <source>
        <dbReference type="ARBA" id="ARBA00022448"/>
    </source>
</evidence>
<comment type="subcellular location">
    <subcellularLocation>
        <location evidence="1">Membrane</location>
        <topology evidence="1">Multi-pass membrane protein</topology>
    </subcellularLocation>
</comment>
<feature type="transmembrane region" description="Helical" evidence="8">
    <location>
        <begin position="506"/>
        <end position="527"/>
    </location>
</feature>
<comment type="caution">
    <text evidence="9">The sequence shown here is derived from an EMBL/GenBank/DDBJ whole genome shotgun (WGS) entry which is preliminary data.</text>
</comment>
<keyword evidence="3" id="KW-0813">Transport</keyword>
<evidence type="ECO:0000256" key="4">
    <source>
        <dbReference type="ARBA" id="ARBA00022692"/>
    </source>
</evidence>
<dbReference type="PANTHER" id="PTHR23511">
    <property type="entry name" value="SYNAPTIC VESICLE GLYCOPROTEIN 2"/>
    <property type="match status" value="1"/>
</dbReference>
<sequence length="535" mass="58454">MSEINEKKPLPGREVSPARDGEKRAESTSGDDNRSTHSSSASQSVEHGDLYELTDTVLSKKLHMMNDAMNEIGFTPYHWKLFCLNGMGYGVDSLLFYLQSATGEQINREFKQEFSGLLVGNYIGLFCGALFWGFSSDIIGRRIAFHTTLFLTAIFGMAAGGGLNYVAVCGLSACCYFSAGGNLVLDTVTFLEFLPSNKQWMVSFMAFWWGLGYTVTAGIAWPLIANFSCIDPDNCPRESNMGWRYVYITCGGLVLLIALARVLVIRMCESPKYDISTGSDERAIKTMNVLASSGKKVCPLTLEDLKAVGEIENDSSNKTFWQKISPVPAFKAFQIHLRGLFADKKLALSTSLNILSWLLVGLAYPLFNAFLPVYLATRGADVNDLNTTYRNNLIVNVCSIFGPVIAGIICDIPHFGRRGTLVVGALLTMTFMFAYTAVRTPAQNLGFSCAINVCLNIYYGTLFAYTPEVTPSAHRATGNGLCVALSRGVGTVVPVIAYFGDTSTSVPIYVMAALFVVMAIIALCFPFEVRGKNSM</sequence>
<accession>A0A642UJ60</accession>
<keyword evidence="5 8" id="KW-1133">Transmembrane helix</keyword>
<feature type="transmembrane region" description="Helical" evidence="8">
    <location>
        <begin position="419"/>
        <end position="438"/>
    </location>
</feature>
<evidence type="ECO:0000256" key="1">
    <source>
        <dbReference type="ARBA" id="ARBA00004141"/>
    </source>
</evidence>
<dbReference type="Proteomes" id="UP000761534">
    <property type="component" value="Unassembled WGS sequence"/>
</dbReference>
<evidence type="ECO:0008006" key="11">
    <source>
        <dbReference type="Google" id="ProtNLM"/>
    </source>
</evidence>
<reference evidence="9" key="1">
    <citation type="journal article" date="2019" name="G3 (Bethesda)">
        <title>Genome Assemblies of Two Rare Opportunistic Yeast Pathogens: Diutina rugosa (syn. Candida rugosa) and Trichomonascus ciferrii (syn. Candida ciferrii).</title>
        <authorList>
            <person name="Mixao V."/>
            <person name="Saus E."/>
            <person name="Hansen A.P."/>
            <person name="Lass-Florl C."/>
            <person name="Gabaldon T."/>
        </authorList>
    </citation>
    <scope>NUCLEOTIDE SEQUENCE</scope>
    <source>
        <strain evidence="9">CBS 4856</strain>
    </source>
</reference>
<feature type="transmembrane region" description="Helical" evidence="8">
    <location>
        <begin position="206"/>
        <end position="225"/>
    </location>
</feature>
<dbReference type="GO" id="GO:0022857">
    <property type="term" value="F:transmembrane transporter activity"/>
    <property type="evidence" value="ECO:0007669"/>
    <property type="project" value="InterPro"/>
</dbReference>
<proteinExistence type="inferred from homology"/>
<evidence type="ECO:0000313" key="9">
    <source>
        <dbReference type="EMBL" id="KAA8899915.1"/>
    </source>
</evidence>